<keyword evidence="3 6" id="KW-0732">Signal</keyword>
<evidence type="ECO:0000313" key="7">
    <source>
        <dbReference type="EMBL" id="GER05260.1"/>
    </source>
</evidence>
<comment type="caution">
    <text evidence="7">The sequence shown here is derived from an EMBL/GenBank/DDBJ whole genome shotgun (WGS) entry which is preliminary data.</text>
</comment>
<evidence type="ECO:0000256" key="5">
    <source>
        <dbReference type="ARBA" id="ARBA00023180"/>
    </source>
</evidence>
<gene>
    <name evidence="7" type="ORF">JCM17846_29420</name>
</gene>
<keyword evidence="8" id="KW-1185">Reference proteome</keyword>
<dbReference type="SUPFAM" id="SSF53474">
    <property type="entry name" value="alpha/beta-Hydrolases"/>
    <property type="match status" value="1"/>
</dbReference>
<dbReference type="EMBL" id="BKCN01000020">
    <property type="protein sequence ID" value="GER05260.1"/>
    <property type="molecule type" value="Genomic_DNA"/>
</dbReference>
<dbReference type="AlphaFoldDB" id="A0A5A7NCQ6"/>
<dbReference type="PANTHER" id="PTHR11802">
    <property type="entry name" value="SERINE PROTEASE FAMILY S10 SERINE CARBOXYPEPTIDASE"/>
    <property type="match status" value="1"/>
</dbReference>
<reference evidence="7 8" key="1">
    <citation type="submission" date="2019-09" db="EMBL/GenBank/DDBJ databases">
        <title>NBRP : Genome information of microbial organism related human and environment.</title>
        <authorList>
            <person name="Hattori M."/>
            <person name="Oshima K."/>
            <person name="Inaba H."/>
            <person name="Suda W."/>
            <person name="Sakamoto M."/>
            <person name="Iino T."/>
            <person name="Kitahara M."/>
            <person name="Oshida Y."/>
            <person name="Iida T."/>
            <person name="Kudo T."/>
            <person name="Itoh T."/>
            <person name="Ohkuma M."/>
        </authorList>
    </citation>
    <scope>NUCLEOTIDE SEQUENCE [LARGE SCALE GENOMIC DNA]</scope>
    <source>
        <strain evidence="7 8">Q-1</strain>
    </source>
</reference>
<evidence type="ECO:0000256" key="1">
    <source>
        <dbReference type="ARBA" id="ARBA00022645"/>
    </source>
</evidence>
<accession>A0A5A7NCQ6</accession>
<evidence type="ECO:0000256" key="2">
    <source>
        <dbReference type="ARBA" id="ARBA00022670"/>
    </source>
</evidence>
<keyword evidence="4" id="KW-0378">Hydrolase</keyword>
<dbReference type="GO" id="GO:0004185">
    <property type="term" value="F:serine-type carboxypeptidase activity"/>
    <property type="evidence" value="ECO:0007669"/>
    <property type="project" value="InterPro"/>
</dbReference>
<protein>
    <submittedName>
        <fullName evidence="7">Peptidase S10</fullName>
    </submittedName>
</protein>
<feature type="signal peptide" evidence="6">
    <location>
        <begin position="1"/>
        <end position="19"/>
    </location>
</feature>
<evidence type="ECO:0000256" key="6">
    <source>
        <dbReference type="SAM" id="SignalP"/>
    </source>
</evidence>
<evidence type="ECO:0000256" key="4">
    <source>
        <dbReference type="ARBA" id="ARBA00022801"/>
    </source>
</evidence>
<dbReference type="InterPro" id="IPR029058">
    <property type="entry name" value="AB_hydrolase_fold"/>
</dbReference>
<dbReference type="Pfam" id="PF00450">
    <property type="entry name" value="Peptidase_S10"/>
    <property type="match status" value="1"/>
</dbReference>
<evidence type="ECO:0000256" key="3">
    <source>
        <dbReference type="ARBA" id="ARBA00022729"/>
    </source>
</evidence>
<sequence>MKKILIIAIWLFHTSHAIASDEAKSPAIIPPPVQFVTEHSGRFNGQRIDYRVIAGDTYIRDDEGKPTAAFFNVAYVKKAEANQKPRPITFLFNGGPGSASLWLHMGAFGPKRVVVPSDAKDDGAPPYPMVDNPDTILDVSDMVFIDPVGTGYSRALGEKKNADFYGVTQDAESIAAFIHQWVTENGRWNSPIYIAGESYGTLRMGPLLDALGGRRYQMGVNGVMLISAVLHYQNSRFNQGNIMSYVSFLPSYAATAWYHEQLPEKPANLEAFLDEVRDFARTDYATALIAGTRLPDAERQRIIERLHRYTGLSKTWLDQANMRIHVRRFFKELKRDDRDVVGRLDSRYLATEPDAVGEFYETDPAAAGISHAYVAAINSYFHDDLNILMDRPYFASSPDAFRKWDWSPDGDAPNGGRFINVVPQLGSAMRYNKDLRILVTSGYFDFATPFFGAENALSEMGLVPDRIHYTYYEAGHMMYLHEPSRQKFMRDIHGFITGSDAKTPSGGGN</sequence>
<dbReference type="GO" id="GO:0006508">
    <property type="term" value="P:proteolysis"/>
    <property type="evidence" value="ECO:0007669"/>
    <property type="project" value="UniProtKB-KW"/>
</dbReference>
<feature type="chain" id="PRO_5023142315" evidence="6">
    <location>
        <begin position="20"/>
        <end position="509"/>
    </location>
</feature>
<dbReference type="RefSeq" id="WP_042086426.1">
    <property type="nucleotide sequence ID" value="NZ_BKCN01000020.1"/>
</dbReference>
<organism evidence="7 8">
    <name type="scientific">Iodidimonas nitroreducens</name>
    <dbReference type="NCBI Taxonomy" id="1236968"/>
    <lineage>
        <taxon>Bacteria</taxon>
        <taxon>Pseudomonadati</taxon>
        <taxon>Pseudomonadota</taxon>
        <taxon>Alphaproteobacteria</taxon>
        <taxon>Iodidimonadales</taxon>
        <taxon>Iodidimonadaceae</taxon>
        <taxon>Iodidimonas</taxon>
    </lineage>
</organism>
<keyword evidence="5" id="KW-0325">Glycoprotein</keyword>
<proteinExistence type="predicted"/>
<dbReference type="Gene3D" id="3.40.50.1820">
    <property type="entry name" value="alpha/beta hydrolase"/>
    <property type="match status" value="1"/>
</dbReference>
<dbReference type="InterPro" id="IPR001563">
    <property type="entry name" value="Peptidase_S10"/>
</dbReference>
<dbReference type="PANTHER" id="PTHR11802:SF3">
    <property type="entry name" value="RETINOID-INDUCIBLE SERINE CARBOXYPEPTIDASE"/>
    <property type="match status" value="1"/>
</dbReference>
<dbReference type="Proteomes" id="UP000324996">
    <property type="component" value="Unassembled WGS sequence"/>
</dbReference>
<keyword evidence="1" id="KW-0121">Carboxypeptidase</keyword>
<name>A0A5A7NCQ6_9PROT</name>
<evidence type="ECO:0000313" key="8">
    <source>
        <dbReference type="Proteomes" id="UP000324996"/>
    </source>
</evidence>
<keyword evidence="2" id="KW-0645">Protease</keyword>